<accession>A0ABQ9GY88</accession>
<gene>
    <name evidence="1" type="ORF">PR048_021459</name>
</gene>
<comment type="caution">
    <text evidence="1">The sequence shown here is derived from an EMBL/GenBank/DDBJ whole genome shotgun (WGS) entry which is preliminary data.</text>
</comment>
<keyword evidence="2" id="KW-1185">Reference proteome</keyword>
<evidence type="ECO:0000313" key="1">
    <source>
        <dbReference type="EMBL" id="KAJ8877007.1"/>
    </source>
</evidence>
<evidence type="ECO:0000313" key="2">
    <source>
        <dbReference type="Proteomes" id="UP001159363"/>
    </source>
</evidence>
<proteinExistence type="predicted"/>
<sequence length="67" mass="7470">MDSDPKGLIRILTVRSFSNHRVSHPNRYCAMCVQADATGKDAEDHKCYENWSGSPSNTVVDIVIEGF</sequence>
<organism evidence="1 2">
    <name type="scientific">Dryococelus australis</name>
    <dbReference type="NCBI Taxonomy" id="614101"/>
    <lineage>
        <taxon>Eukaryota</taxon>
        <taxon>Metazoa</taxon>
        <taxon>Ecdysozoa</taxon>
        <taxon>Arthropoda</taxon>
        <taxon>Hexapoda</taxon>
        <taxon>Insecta</taxon>
        <taxon>Pterygota</taxon>
        <taxon>Neoptera</taxon>
        <taxon>Polyneoptera</taxon>
        <taxon>Phasmatodea</taxon>
        <taxon>Verophasmatodea</taxon>
        <taxon>Anareolatae</taxon>
        <taxon>Phasmatidae</taxon>
        <taxon>Eurycanthinae</taxon>
        <taxon>Dryococelus</taxon>
    </lineage>
</organism>
<dbReference type="Proteomes" id="UP001159363">
    <property type="component" value="Chromosome 7"/>
</dbReference>
<dbReference type="EMBL" id="JARBHB010000008">
    <property type="protein sequence ID" value="KAJ8877007.1"/>
    <property type="molecule type" value="Genomic_DNA"/>
</dbReference>
<protein>
    <submittedName>
        <fullName evidence="1">Uncharacterized protein</fullName>
    </submittedName>
</protein>
<reference evidence="1 2" key="1">
    <citation type="submission" date="2023-02" db="EMBL/GenBank/DDBJ databases">
        <title>LHISI_Scaffold_Assembly.</title>
        <authorList>
            <person name="Stuart O.P."/>
            <person name="Cleave R."/>
            <person name="Magrath M.J.L."/>
            <person name="Mikheyev A.S."/>
        </authorList>
    </citation>
    <scope>NUCLEOTIDE SEQUENCE [LARGE SCALE GENOMIC DNA]</scope>
    <source>
        <strain evidence="1">Daus_M_001</strain>
        <tissue evidence="1">Leg muscle</tissue>
    </source>
</reference>
<name>A0ABQ9GY88_9NEOP</name>